<proteinExistence type="predicted"/>
<comment type="caution">
    <text evidence="1">The sequence shown here is derived from an EMBL/GenBank/DDBJ whole genome shotgun (WGS) entry which is preliminary data.</text>
</comment>
<gene>
    <name evidence="1" type="ORF">ACFFVK_17470</name>
</gene>
<accession>A0ABV5HEN9</accession>
<organism evidence="1 2">
    <name type="scientific">Flavobacterium gyeonganense</name>
    <dbReference type="NCBI Taxonomy" id="1310418"/>
    <lineage>
        <taxon>Bacteria</taxon>
        <taxon>Pseudomonadati</taxon>
        <taxon>Bacteroidota</taxon>
        <taxon>Flavobacteriia</taxon>
        <taxon>Flavobacteriales</taxon>
        <taxon>Flavobacteriaceae</taxon>
        <taxon>Flavobacterium</taxon>
    </lineage>
</organism>
<dbReference type="EMBL" id="JBHMFE010000022">
    <property type="protein sequence ID" value="MFB9110377.1"/>
    <property type="molecule type" value="Genomic_DNA"/>
</dbReference>
<evidence type="ECO:0000313" key="1">
    <source>
        <dbReference type="EMBL" id="MFB9110377.1"/>
    </source>
</evidence>
<dbReference type="Proteomes" id="UP001589562">
    <property type="component" value="Unassembled WGS sequence"/>
</dbReference>
<keyword evidence="2" id="KW-1185">Reference proteome</keyword>
<dbReference type="RefSeq" id="WP_278008780.1">
    <property type="nucleotide sequence ID" value="NZ_CP121112.1"/>
</dbReference>
<protein>
    <submittedName>
        <fullName evidence="1">Uncharacterized protein</fullName>
    </submittedName>
</protein>
<name>A0ABV5HEN9_9FLAO</name>
<evidence type="ECO:0000313" key="2">
    <source>
        <dbReference type="Proteomes" id="UP001589562"/>
    </source>
</evidence>
<sequence length="228" mass="27250">MKVDKTTKNAVNYDWLNSFKELKMYSQNKFYKIAGSLVFGIELINLPRTNEYRPYLVLYPLWKENIKECLKIPVVLQQFYNSRNFQFDIPYTNHTFLFEEAVEIIKKECPFLLDDNILVEDMISLIDNYSQSKRFSISPNSYFQAEFLQIKMEITLHYNTSKAQEILSIIKKKDWDKEHFQACGVELTQWITDLENEIDNRDLFLKQIELNKQDKKLLKIKISKLICD</sequence>
<reference evidence="1 2" key="1">
    <citation type="submission" date="2024-09" db="EMBL/GenBank/DDBJ databases">
        <authorList>
            <person name="Sun Q."/>
            <person name="Mori K."/>
        </authorList>
    </citation>
    <scope>NUCLEOTIDE SEQUENCE [LARGE SCALE GENOMIC DNA]</scope>
    <source>
        <strain evidence="1 2">CECT 8365</strain>
    </source>
</reference>